<organism evidence="1">
    <name type="scientific">gut metagenome</name>
    <dbReference type="NCBI Taxonomy" id="749906"/>
    <lineage>
        <taxon>unclassified sequences</taxon>
        <taxon>metagenomes</taxon>
        <taxon>organismal metagenomes</taxon>
    </lineage>
</organism>
<gene>
    <name evidence="1" type="ORF">EVA_01777</name>
</gene>
<reference evidence="1" key="1">
    <citation type="journal article" date="2012" name="PLoS ONE">
        <title>Gene sets for utilization of primary and secondary nutrition supplies in the distal gut of endangered iberian lynx.</title>
        <authorList>
            <person name="Alcaide M."/>
            <person name="Messina E."/>
            <person name="Richter M."/>
            <person name="Bargiela R."/>
            <person name="Peplies J."/>
            <person name="Huws S.A."/>
            <person name="Newbold C.J."/>
            <person name="Golyshin P.N."/>
            <person name="Simon M.A."/>
            <person name="Lopez G."/>
            <person name="Yakimov M.M."/>
            <person name="Ferrer M."/>
        </authorList>
    </citation>
    <scope>NUCLEOTIDE SEQUENCE</scope>
</reference>
<dbReference type="AlphaFoldDB" id="J9GPI5"/>
<sequence>MPPSKRISKICDTKIQTTIKTMIPPNMLAELDSFMSR</sequence>
<evidence type="ECO:0000313" key="1">
    <source>
        <dbReference type="EMBL" id="EJX10117.1"/>
    </source>
</evidence>
<name>J9GPI5_9ZZZZ</name>
<protein>
    <submittedName>
        <fullName evidence="1">Uncharacterized protein</fullName>
    </submittedName>
</protein>
<dbReference type="EMBL" id="AMCI01000251">
    <property type="protein sequence ID" value="EJX10117.1"/>
    <property type="molecule type" value="Genomic_DNA"/>
</dbReference>
<proteinExistence type="predicted"/>
<comment type="caution">
    <text evidence="1">The sequence shown here is derived from an EMBL/GenBank/DDBJ whole genome shotgun (WGS) entry which is preliminary data.</text>
</comment>
<accession>J9GPI5</accession>